<dbReference type="HOGENOM" id="CLU_3235270_0_0_9"/>
<dbReference type="Proteomes" id="UP000004625">
    <property type="component" value="Unassembled WGS sequence"/>
</dbReference>
<dbReference type="STRING" id="797515.HMPREF9103_00639"/>
<accession>G9ZLP1</accession>
<dbReference type="EMBL" id="AGEY01000028">
    <property type="protein sequence ID" value="EHM00271.1"/>
    <property type="molecule type" value="Genomic_DNA"/>
</dbReference>
<keyword evidence="2" id="KW-1185">Reference proteome</keyword>
<sequence>MFAFNFKVERLKYPGLKSLTFLVDIPMQVGRIKNAGLIPSNKI</sequence>
<evidence type="ECO:0000313" key="2">
    <source>
        <dbReference type="Proteomes" id="UP000004625"/>
    </source>
</evidence>
<dbReference type="AlphaFoldDB" id="G9ZLP1"/>
<organism evidence="1 2">
    <name type="scientific">Lentilactobacillus parafarraginis F0439</name>
    <dbReference type="NCBI Taxonomy" id="797515"/>
    <lineage>
        <taxon>Bacteria</taxon>
        <taxon>Bacillati</taxon>
        <taxon>Bacillota</taxon>
        <taxon>Bacilli</taxon>
        <taxon>Lactobacillales</taxon>
        <taxon>Lactobacillaceae</taxon>
        <taxon>Lentilactobacillus</taxon>
    </lineage>
</organism>
<reference evidence="1 2" key="1">
    <citation type="submission" date="2011-09" db="EMBL/GenBank/DDBJ databases">
        <authorList>
            <person name="Weinstock G."/>
            <person name="Sodergren E."/>
            <person name="Clifton S."/>
            <person name="Fulton L."/>
            <person name="Fulton B."/>
            <person name="Courtney L."/>
            <person name="Fronick C."/>
            <person name="Harrison M."/>
            <person name="Strong C."/>
            <person name="Farmer C."/>
            <person name="Delahaunty K."/>
            <person name="Markovic C."/>
            <person name="Hall O."/>
            <person name="Minx P."/>
            <person name="Tomlinson C."/>
            <person name="Mitreva M."/>
            <person name="Hou S."/>
            <person name="Chen J."/>
            <person name="Wollam A."/>
            <person name="Pepin K.H."/>
            <person name="Johnson M."/>
            <person name="Bhonagiri V."/>
            <person name="Zhang X."/>
            <person name="Suruliraj S."/>
            <person name="Warren W."/>
            <person name="Chinwalla A."/>
            <person name="Mardis E.R."/>
            <person name="Wilson R.K."/>
        </authorList>
    </citation>
    <scope>NUCLEOTIDE SEQUENCE [LARGE SCALE GENOMIC DNA]</scope>
    <source>
        <strain evidence="1 2">F0439</strain>
    </source>
</reference>
<gene>
    <name evidence="1" type="ORF">HMPREF9103_00639</name>
</gene>
<evidence type="ECO:0000313" key="1">
    <source>
        <dbReference type="EMBL" id="EHM00271.1"/>
    </source>
</evidence>
<protein>
    <submittedName>
        <fullName evidence="1">Uncharacterized protein</fullName>
    </submittedName>
</protein>
<proteinExistence type="predicted"/>
<name>G9ZLP1_9LACO</name>
<comment type="caution">
    <text evidence="1">The sequence shown here is derived from an EMBL/GenBank/DDBJ whole genome shotgun (WGS) entry which is preliminary data.</text>
</comment>